<comment type="caution">
    <text evidence="10">The sequence shown here is derived from an EMBL/GenBank/DDBJ whole genome shotgun (WGS) entry which is preliminary data.</text>
</comment>
<keyword evidence="6 7" id="KW-0998">Cell outer membrane</keyword>
<comment type="similarity">
    <text evidence="7">Belongs to the TonB-dependent receptor family.</text>
</comment>
<dbReference type="GO" id="GO:0009279">
    <property type="term" value="C:cell outer membrane"/>
    <property type="evidence" value="ECO:0007669"/>
    <property type="project" value="UniProtKB-SubCell"/>
</dbReference>
<proteinExistence type="inferred from homology"/>
<dbReference type="Proteomes" id="UP000230000">
    <property type="component" value="Unassembled WGS sequence"/>
</dbReference>
<dbReference type="RefSeq" id="WP_100313550.1">
    <property type="nucleotide sequence ID" value="NZ_PGFG01000001.1"/>
</dbReference>
<gene>
    <name evidence="10" type="ORF">BXY57_0432</name>
</gene>
<organism evidence="10 11">
    <name type="scientific">Thermoflavifilum aggregans</name>
    <dbReference type="NCBI Taxonomy" id="454188"/>
    <lineage>
        <taxon>Bacteria</taxon>
        <taxon>Pseudomonadati</taxon>
        <taxon>Bacteroidota</taxon>
        <taxon>Chitinophagia</taxon>
        <taxon>Chitinophagales</taxon>
        <taxon>Chitinophagaceae</taxon>
        <taxon>Thermoflavifilum</taxon>
    </lineage>
</organism>
<reference evidence="10 11" key="1">
    <citation type="submission" date="2017-11" db="EMBL/GenBank/DDBJ databases">
        <title>Genomic Encyclopedia of Archaeal and Bacterial Type Strains, Phase II (KMG-II): From Individual Species to Whole Genera.</title>
        <authorList>
            <person name="Goeker M."/>
        </authorList>
    </citation>
    <scope>NUCLEOTIDE SEQUENCE [LARGE SCALE GENOMIC DNA]</scope>
    <source>
        <strain evidence="10 11">DSM 27268</strain>
    </source>
</reference>
<dbReference type="NCBIfam" id="TIGR04057">
    <property type="entry name" value="SusC_RagA_signa"/>
    <property type="match status" value="1"/>
</dbReference>
<protein>
    <submittedName>
        <fullName evidence="10">TonB-linked SusC/RagA family outer membrane protein</fullName>
    </submittedName>
</protein>
<evidence type="ECO:0000256" key="3">
    <source>
        <dbReference type="ARBA" id="ARBA00022452"/>
    </source>
</evidence>
<dbReference type="SUPFAM" id="SSF49464">
    <property type="entry name" value="Carboxypeptidase regulatory domain-like"/>
    <property type="match status" value="1"/>
</dbReference>
<keyword evidence="3 7" id="KW-1134">Transmembrane beta strand</keyword>
<dbReference type="PROSITE" id="PS52016">
    <property type="entry name" value="TONB_DEPENDENT_REC_3"/>
    <property type="match status" value="1"/>
</dbReference>
<dbReference type="Gene3D" id="2.170.130.10">
    <property type="entry name" value="TonB-dependent receptor, plug domain"/>
    <property type="match status" value="1"/>
</dbReference>
<feature type="signal peptide" evidence="8">
    <location>
        <begin position="1"/>
        <end position="19"/>
    </location>
</feature>
<accession>A0A2M9CSI8</accession>
<feature type="domain" description="TonB-dependent receptor plug" evidence="9">
    <location>
        <begin position="115"/>
        <end position="222"/>
    </location>
</feature>
<evidence type="ECO:0000256" key="1">
    <source>
        <dbReference type="ARBA" id="ARBA00004571"/>
    </source>
</evidence>
<keyword evidence="5 7" id="KW-0472">Membrane</keyword>
<comment type="subcellular location">
    <subcellularLocation>
        <location evidence="1 7">Cell outer membrane</location>
        <topology evidence="1 7">Multi-pass membrane protein</topology>
    </subcellularLocation>
</comment>
<evidence type="ECO:0000256" key="2">
    <source>
        <dbReference type="ARBA" id="ARBA00022448"/>
    </source>
</evidence>
<evidence type="ECO:0000256" key="6">
    <source>
        <dbReference type="ARBA" id="ARBA00023237"/>
    </source>
</evidence>
<dbReference type="FunFam" id="2.170.130.10:FF:000008">
    <property type="entry name" value="SusC/RagA family TonB-linked outer membrane protein"/>
    <property type="match status" value="1"/>
</dbReference>
<evidence type="ECO:0000256" key="7">
    <source>
        <dbReference type="PROSITE-ProRule" id="PRU01360"/>
    </source>
</evidence>
<keyword evidence="4 7" id="KW-0812">Transmembrane</keyword>
<dbReference type="InterPro" id="IPR012910">
    <property type="entry name" value="Plug_dom"/>
</dbReference>
<dbReference type="InterPro" id="IPR036942">
    <property type="entry name" value="Beta-barrel_TonB_sf"/>
</dbReference>
<dbReference type="SUPFAM" id="SSF56935">
    <property type="entry name" value="Porins"/>
    <property type="match status" value="1"/>
</dbReference>
<keyword evidence="2 7" id="KW-0813">Transport</keyword>
<evidence type="ECO:0000313" key="10">
    <source>
        <dbReference type="EMBL" id="PJJ74867.1"/>
    </source>
</evidence>
<dbReference type="AlphaFoldDB" id="A0A2M9CSI8"/>
<evidence type="ECO:0000259" key="9">
    <source>
        <dbReference type="Pfam" id="PF07715"/>
    </source>
</evidence>
<evidence type="ECO:0000256" key="4">
    <source>
        <dbReference type="ARBA" id="ARBA00022692"/>
    </source>
</evidence>
<keyword evidence="8" id="KW-0732">Signal</keyword>
<dbReference type="NCBIfam" id="TIGR04056">
    <property type="entry name" value="OMP_RagA_SusC"/>
    <property type="match status" value="1"/>
</dbReference>
<dbReference type="InterPro" id="IPR037066">
    <property type="entry name" value="Plug_dom_sf"/>
</dbReference>
<dbReference type="EMBL" id="PGFG01000001">
    <property type="protein sequence ID" value="PJJ74867.1"/>
    <property type="molecule type" value="Genomic_DNA"/>
</dbReference>
<dbReference type="InterPro" id="IPR023997">
    <property type="entry name" value="TonB-dep_OMP_SusC/RagA_CS"/>
</dbReference>
<evidence type="ECO:0000256" key="5">
    <source>
        <dbReference type="ARBA" id="ARBA00023136"/>
    </source>
</evidence>
<dbReference type="InterPro" id="IPR008969">
    <property type="entry name" value="CarboxyPept-like_regulatory"/>
</dbReference>
<evidence type="ECO:0000313" key="11">
    <source>
        <dbReference type="Proteomes" id="UP000230000"/>
    </source>
</evidence>
<evidence type="ECO:0000256" key="8">
    <source>
        <dbReference type="SAM" id="SignalP"/>
    </source>
</evidence>
<keyword evidence="11" id="KW-1185">Reference proteome</keyword>
<dbReference type="Gene3D" id="2.60.40.1120">
    <property type="entry name" value="Carboxypeptidase-like, regulatory domain"/>
    <property type="match status" value="1"/>
</dbReference>
<dbReference type="InterPro" id="IPR023996">
    <property type="entry name" value="TonB-dep_OMP_SusC/RagA"/>
</dbReference>
<sequence length="1081" mass="119439">MKKWIFLFVCTLGTLGAWAQTVQLQGRVTDKSTGQPLVGVTVRLQNSNTGAVTDAQGNFSLEVPRAAQYHLVFSYVGYQTQTIAATPGSRLQVQMSPSQQLLNQVVVVGYGTVNRRDLTASVSSVTAEQLKDVPINSAAEALAGRLAGVQVTGSEGSPDAQVLIRVRGGGSITQDNSPLYVVDGVIMDNALSTLSPQDIESIDVLKDASATAIYGARGANGVVIITTKSGKASRTTVSYNGFVGVQKLEKELKVLDPYDYVLYQYEWAQGSQQNLNNFYKTFGLWSDIAQYKQAPFVDWQDQVFGRPALMQTHNVDINGGSEKTQVNLSLTDNETQAIMEGSDFNRKLLNFRLNHQATDYLKVGFNVRFDNQTIDGAGTSNPGSSATNFLRQAIRYPPFLSPGTSLDYYDASLADNTNANGLYLVNPLLLIKAQYKRQYLTVLGLSGYADLKITQFLSFRTTMGYTYNLQNTNQYDDSLSYNSRLNGNAMPIATISNNNYLSFDNSNVFTFSNNKLKGAFHQNNHIQLIVGQETYETRNKSLGIVQKYFPNGTSPQKALGNLSLASPPVGFQEPSPTSSEDIQRILSFFSRVMYSYKDKYLATASIRADGSSVFAPGRQWGYFPAASLAWRISQEPFMQGLQPVISDMKLRLSYGEAGNNRISSFLFLTQFNTNNNYYGLQNQLTTAYGPVALANPYLKWESTLSRDIGLDVSLFNSRVQLSADYYRNKTKDLLVNVRIPQTSGYLTQIQNVGSTSNNGFELQLNSYIIETKDFSWNASFNISFNQNKVLSLGNQTFFTVNSGWAGSNNPDDYIVQVGKPVGSMFGFVNDGYYTLDDFNYDKTTGTYTLKPGVVDNSSITGTAPQPGTIKFKDLNGDGKITTGYAQLGAGDETIIGNANPKFFGGLNQQFVYKGFDLSIFVNFQYGNKVFNANKLEFASGYTPYANLLAIMKDRWRIVDDQGNLVTDPDQLAALNAHAKIWQPVKSAYAAFAPQSWAVEDGSFLRINNITFGYTLPQRLTKRFLVQKLRAYVTLNNLVVITPYSGYDPEVNTRRGTPMTPGVDFSAYPRSKAYIFGLNVTF</sequence>
<name>A0A2M9CSI8_9BACT</name>
<dbReference type="Pfam" id="PF07715">
    <property type="entry name" value="Plug"/>
    <property type="match status" value="1"/>
</dbReference>
<feature type="chain" id="PRO_5014618060" evidence="8">
    <location>
        <begin position="20"/>
        <end position="1081"/>
    </location>
</feature>
<dbReference type="InterPro" id="IPR039426">
    <property type="entry name" value="TonB-dep_rcpt-like"/>
</dbReference>
<dbReference type="Pfam" id="PF13715">
    <property type="entry name" value="CarbopepD_reg_2"/>
    <property type="match status" value="1"/>
</dbReference>
<dbReference type="OrthoDB" id="9768177at2"/>
<dbReference type="Gene3D" id="2.40.170.20">
    <property type="entry name" value="TonB-dependent receptor, beta-barrel domain"/>
    <property type="match status" value="1"/>
</dbReference>